<sequence length="308" mass="33662">MRIFMTGGTGFIGHYVAKELVACGHEIVILTRHPDKIPTLAHHPQVTLVTGSIQDVAAISKGLEGCDACIHIALGWGETPLSMLENDTRSSVLILQAAAKAGCQKFIYTSSTAAMGKFRAVMNENVSNIPIDLYGATKAAGEAFVLGFRSTSMKRNIIRPGYTFGNPAFSSDGVSQPDKRFALMAQAIVRGGEISLIKNDGTQFISAADQAKLFHRVLDSDYNEEIFLGLGSSWISWRKIAESMIAKYEAITRQKCSAKIVEQDLGWSDRPMLFSVEKIATTFGLSFDAHAEIENHIEWQLKKTLANS</sequence>
<dbReference type="PANTHER" id="PTHR48079">
    <property type="entry name" value="PROTEIN YEEZ"/>
    <property type="match status" value="1"/>
</dbReference>
<feature type="domain" description="NAD-dependent epimerase/dehydratase" evidence="1">
    <location>
        <begin position="3"/>
        <end position="220"/>
    </location>
</feature>
<reference evidence="3 5" key="3">
    <citation type="submission" date="2017-02" db="EMBL/GenBank/DDBJ databases">
        <authorList>
            <person name="Peterson S.W."/>
        </authorList>
    </citation>
    <scope>NUCLEOTIDE SEQUENCE [LARGE SCALE GENOMIC DNA]</scope>
    <source>
        <strain evidence="3 5">ATCC 43854</strain>
    </source>
</reference>
<dbReference type="SUPFAM" id="SSF51735">
    <property type="entry name" value="NAD(P)-binding Rossmann-fold domains"/>
    <property type="match status" value="1"/>
</dbReference>
<reference evidence="4" key="1">
    <citation type="submission" date="2016-11" db="EMBL/GenBank/DDBJ databases">
        <authorList>
            <person name="Varghese N."/>
            <person name="Submissions S."/>
        </authorList>
    </citation>
    <scope>NUCLEOTIDE SEQUENCE [LARGE SCALE GENOMIC DNA]</scope>
    <source>
        <strain evidence="4">UWOS</strain>
    </source>
</reference>
<dbReference type="InterPro" id="IPR051783">
    <property type="entry name" value="NAD(P)-dependent_oxidoreduct"/>
</dbReference>
<organism evidence="2 4">
    <name type="scientific">Fibrobacter intestinalis</name>
    <dbReference type="NCBI Taxonomy" id="28122"/>
    <lineage>
        <taxon>Bacteria</taxon>
        <taxon>Pseudomonadati</taxon>
        <taxon>Fibrobacterota</taxon>
        <taxon>Fibrobacteria</taxon>
        <taxon>Fibrobacterales</taxon>
        <taxon>Fibrobacteraceae</taxon>
        <taxon>Fibrobacter</taxon>
    </lineage>
</organism>
<evidence type="ECO:0000313" key="4">
    <source>
        <dbReference type="Proteomes" id="UP000184275"/>
    </source>
</evidence>
<dbReference type="RefSeq" id="WP_073305861.1">
    <property type="nucleotide sequence ID" value="NZ_FRAW01000034.1"/>
</dbReference>
<dbReference type="InterPro" id="IPR020904">
    <property type="entry name" value="Sc_DH/Rdtase_CS"/>
</dbReference>
<dbReference type="GO" id="GO:0004029">
    <property type="term" value="F:aldehyde dehydrogenase (NAD+) activity"/>
    <property type="evidence" value="ECO:0007669"/>
    <property type="project" value="TreeGrafter"/>
</dbReference>
<name>A0A1M6XRG8_9BACT</name>
<dbReference type="InterPro" id="IPR001509">
    <property type="entry name" value="Epimerase_deHydtase"/>
</dbReference>
<proteinExistence type="predicted"/>
<dbReference type="AlphaFoldDB" id="A0A1M6XRG8"/>
<reference evidence="2" key="2">
    <citation type="submission" date="2016-11" db="EMBL/GenBank/DDBJ databases">
        <authorList>
            <person name="Jaros S."/>
            <person name="Januszkiewicz K."/>
            <person name="Wedrychowicz H."/>
        </authorList>
    </citation>
    <scope>NUCLEOTIDE SEQUENCE [LARGE SCALE GENOMIC DNA]</scope>
    <source>
        <strain evidence="2">UWOS</strain>
    </source>
</reference>
<protein>
    <submittedName>
        <fullName evidence="2">UDP-glucose 4-epimerase</fullName>
    </submittedName>
</protein>
<dbReference type="EMBL" id="FRAW01000034">
    <property type="protein sequence ID" value="SHL08572.1"/>
    <property type="molecule type" value="Genomic_DNA"/>
</dbReference>
<evidence type="ECO:0000313" key="5">
    <source>
        <dbReference type="Proteomes" id="UP000190449"/>
    </source>
</evidence>
<dbReference type="EMBL" id="FUWU01000018">
    <property type="protein sequence ID" value="SJZ66129.1"/>
    <property type="molecule type" value="Genomic_DNA"/>
</dbReference>
<dbReference type="Pfam" id="PF01370">
    <property type="entry name" value="Epimerase"/>
    <property type="match status" value="1"/>
</dbReference>
<evidence type="ECO:0000313" key="3">
    <source>
        <dbReference type="EMBL" id="SJZ66129.1"/>
    </source>
</evidence>
<dbReference type="STRING" id="28122.SAMN02745108_01260"/>
<gene>
    <name evidence="3" type="ORF">SAMN02745108_01260</name>
    <name evidence="2" type="ORF">SAMN05720469_1344</name>
</gene>
<accession>A0A1T4MGH8</accession>
<dbReference type="PROSITE" id="PS00061">
    <property type="entry name" value="ADH_SHORT"/>
    <property type="match status" value="1"/>
</dbReference>
<keyword evidence="4" id="KW-1185">Reference proteome</keyword>
<accession>A0A1M6XRG8</accession>
<evidence type="ECO:0000313" key="2">
    <source>
        <dbReference type="EMBL" id="SHL08572.1"/>
    </source>
</evidence>
<evidence type="ECO:0000259" key="1">
    <source>
        <dbReference type="Pfam" id="PF01370"/>
    </source>
</evidence>
<dbReference type="Gene3D" id="3.40.50.720">
    <property type="entry name" value="NAD(P)-binding Rossmann-like Domain"/>
    <property type="match status" value="1"/>
</dbReference>
<dbReference type="Proteomes" id="UP000190449">
    <property type="component" value="Unassembled WGS sequence"/>
</dbReference>
<dbReference type="GO" id="GO:0005737">
    <property type="term" value="C:cytoplasm"/>
    <property type="evidence" value="ECO:0007669"/>
    <property type="project" value="TreeGrafter"/>
</dbReference>
<dbReference type="Proteomes" id="UP000184275">
    <property type="component" value="Unassembled WGS sequence"/>
</dbReference>
<dbReference type="PANTHER" id="PTHR48079:SF6">
    <property type="entry name" value="NAD(P)-BINDING DOMAIN-CONTAINING PROTEIN-RELATED"/>
    <property type="match status" value="1"/>
</dbReference>
<dbReference type="InterPro" id="IPR036291">
    <property type="entry name" value="NAD(P)-bd_dom_sf"/>
</dbReference>